<evidence type="ECO:0000313" key="4">
    <source>
        <dbReference type="Proteomes" id="UP001258017"/>
    </source>
</evidence>
<accession>A0AAD9RFE6</accession>
<gene>
    <name evidence="3" type="ORF">KPH14_008866</name>
</gene>
<evidence type="ECO:0000256" key="1">
    <source>
        <dbReference type="SAM" id="Phobius"/>
    </source>
</evidence>
<protein>
    <submittedName>
        <fullName evidence="3">Uncharacterized protein</fullName>
    </submittedName>
</protein>
<dbReference type="Proteomes" id="UP001258017">
    <property type="component" value="Unassembled WGS sequence"/>
</dbReference>
<reference evidence="3" key="1">
    <citation type="submission" date="2021-08" db="EMBL/GenBank/DDBJ databases">
        <authorList>
            <person name="Misof B."/>
            <person name="Oliver O."/>
            <person name="Podsiadlowski L."/>
            <person name="Donath A."/>
            <person name="Peters R."/>
            <person name="Mayer C."/>
            <person name="Rust J."/>
            <person name="Gunkel S."/>
            <person name="Lesny P."/>
            <person name="Martin S."/>
            <person name="Oeyen J.P."/>
            <person name="Petersen M."/>
            <person name="Panagiotis P."/>
            <person name="Wilbrandt J."/>
            <person name="Tanja T."/>
        </authorList>
    </citation>
    <scope>NUCLEOTIDE SEQUENCE</scope>
    <source>
        <strain evidence="3">GBR_01_08_01A</strain>
        <tissue evidence="3">Thorax + abdomen</tissue>
    </source>
</reference>
<keyword evidence="4" id="KW-1185">Reference proteome</keyword>
<name>A0AAD9RFE6_9HYME</name>
<evidence type="ECO:0000313" key="3">
    <source>
        <dbReference type="EMBL" id="KAK2578760.1"/>
    </source>
</evidence>
<organism evidence="3 4">
    <name type="scientific">Odynerus spinipes</name>
    <dbReference type="NCBI Taxonomy" id="1348599"/>
    <lineage>
        <taxon>Eukaryota</taxon>
        <taxon>Metazoa</taxon>
        <taxon>Ecdysozoa</taxon>
        <taxon>Arthropoda</taxon>
        <taxon>Hexapoda</taxon>
        <taxon>Insecta</taxon>
        <taxon>Pterygota</taxon>
        <taxon>Neoptera</taxon>
        <taxon>Endopterygota</taxon>
        <taxon>Hymenoptera</taxon>
        <taxon>Apocrita</taxon>
        <taxon>Aculeata</taxon>
        <taxon>Vespoidea</taxon>
        <taxon>Vespidae</taxon>
        <taxon>Eumeninae</taxon>
        <taxon>Odynerus</taxon>
    </lineage>
</organism>
<reference evidence="3" key="2">
    <citation type="journal article" date="2023" name="Commun. Biol.">
        <title>Intrasexual cuticular hydrocarbon dimorphism in a wasp sheds light on hydrocarbon biosynthesis genes in Hymenoptera.</title>
        <authorList>
            <person name="Moris V.C."/>
            <person name="Podsiadlowski L."/>
            <person name="Martin S."/>
            <person name="Oeyen J.P."/>
            <person name="Donath A."/>
            <person name="Petersen M."/>
            <person name="Wilbrandt J."/>
            <person name="Misof B."/>
            <person name="Liedtke D."/>
            <person name="Thamm M."/>
            <person name="Scheiner R."/>
            <person name="Schmitt T."/>
            <person name="Niehuis O."/>
        </authorList>
    </citation>
    <scope>NUCLEOTIDE SEQUENCE</scope>
    <source>
        <strain evidence="3">GBR_01_08_01A</strain>
    </source>
</reference>
<dbReference type="AlphaFoldDB" id="A0AAD9RFE6"/>
<keyword evidence="1" id="KW-0812">Transmembrane</keyword>
<proteinExistence type="predicted"/>
<sequence length="98" mass="10203">MKILANIPIIGIVAFATVLSVYAAPLASPATEDKIDGDSKNAEILRNVITGILSLAASTAGSKTDSKADIGSSDFLSGIGGIVQVLWPYILPYVWLGR</sequence>
<feature type="chain" id="PRO_5042122273" evidence="2">
    <location>
        <begin position="24"/>
        <end position="98"/>
    </location>
</feature>
<keyword evidence="1" id="KW-0472">Membrane</keyword>
<feature type="signal peptide" evidence="2">
    <location>
        <begin position="1"/>
        <end position="23"/>
    </location>
</feature>
<evidence type="ECO:0000256" key="2">
    <source>
        <dbReference type="SAM" id="SignalP"/>
    </source>
</evidence>
<comment type="caution">
    <text evidence="3">The sequence shown here is derived from an EMBL/GenBank/DDBJ whole genome shotgun (WGS) entry which is preliminary data.</text>
</comment>
<keyword evidence="2" id="KW-0732">Signal</keyword>
<dbReference type="EMBL" id="JAIFRP010000175">
    <property type="protein sequence ID" value="KAK2578760.1"/>
    <property type="molecule type" value="Genomic_DNA"/>
</dbReference>
<feature type="transmembrane region" description="Helical" evidence="1">
    <location>
        <begin position="75"/>
        <end position="96"/>
    </location>
</feature>
<keyword evidence="1" id="KW-1133">Transmembrane helix</keyword>